<gene>
    <name evidence="3" type="ORF">ACFQGH_01425</name>
</gene>
<name>A0ABD5UX78_9EURY</name>
<dbReference type="AlphaFoldDB" id="A0ABD5UX78"/>
<sequence>MSCGRHHRATSSTGTERKGYPVERPYARNEPTAKRMYGCIEGIGPELAERLYEAHPSVAALSGASIEELCALEGIGEARARRIRGALRGG</sequence>
<dbReference type="RefSeq" id="WP_340602339.1">
    <property type="nucleotide sequence ID" value="NZ_JBBMXV010000001.1"/>
</dbReference>
<dbReference type="EMBL" id="JBHSXQ010000001">
    <property type="protein sequence ID" value="MFC6903852.1"/>
    <property type="molecule type" value="Genomic_DNA"/>
</dbReference>
<reference evidence="3 4" key="1">
    <citation type="journal article" date="2019" name="Int. J. Syst. Evol. Microbiol.">
        <title>The Global Catalogue of Microorganisms (GCM) 10K type strain sequencing project: providing services to taxonomists for standard genome sequencing and annotation.</title>
        <authorList>
            <consortium name="The Broad Institute Genomics Platform"/>
            <consortium name="The Broad Institute Genome Sequencing Center for Infectious Disease"/>
            <person name="Wu L."/>
            <person name="Ma J."/>
        </authorList>
    </citation>
    <scope>NUCLEOTIDE SEQUENCE [LARGE SCALE GENOMIC DNA]</scope>
    <source>
        <strain evidence="3 4">CGMCC 1.3240</strain>
    </source>
</reference>
<proteinExistence type="predicted"/>
<dbReference type="SMART" id="SM00278">
    <property type="entry name" value="HhH1"/>
    <property type="match status" value="2"/>
</dbReference>
<dbReference type="Gene3D" id="1.10.150.20">
    <property type="entry name" value="5' to 3' exonuclease, C-terminal subdomain"/>
    <property type="match status" value="1"/>
</dbReference>
<feature type="region of interest" description="Disordered" evidence="1">
    <location>
        <begin position="1"/>
        <end position="27"/>
    </location>
</feature>
<keyword evidence="4" id="KW-1185">Reference proteome</keyword>
<evidence type="ECO:0000256" key="1">
    <source>
        <dbReference type="SAM" id="MobiDB-lite"/>
    </source>
</evidence>
<evidence type="ECO:0000259" key="2">
    <source>
        <dbReference type="SMART" id="SM00278"/>
    </source>
</evidence>
<evidence type="ECO:0000313" key="3">
    <source>
        <dbReference type="EMBL" id="MFC6903852.1"/>
    </source>
</evidence>
<dbReference type="InterPro" id="IPR010994">
    <property type="entry name" value="RuvA_2-like"/>
</dbReference>
<feature type="compositionally biased region" description="Basic and acidic residues" evidence="1">
    <location>
        <begin position="15"/>
        <end position="27"/>
    </location>
</feature>
<dbReference type="Pfam" id="PF14520">
    <property type="entry name" value="HHH_5"/>
    <property type="match status" value="1"/>
</dbReference>
<protein>
    <submittedName>
        <fullName evidence="3">Helix-hairpin-helix domain-containing protein</fullName>
    </submittedName>
</protein>
<dbReference type="Proteomes" id="UP001596312">
    <property type="component" value="Unassembled WGS sequence"/>
</dbReference>
<feature type="domain" description="Helix-hairpin-helix DNA-binding motif class 1" evidence="2">
    <location>
        <begin position="40"/>
        <end position="54"/>
    </location>
</feature>
<comment type="caution">
    <text evidence="3">The sequence shown here is derived from an EMBL/GenBank/DDBJ whole genome shotgun (WGS) entry which is preliminary data.</text>
</comment>
<accession>A0ABD5UX78</accession>
<organism evidence="3 4">
    <name type="scientific">Halalkalicoccus tibetensis</name>
    <dbReference type="NCBI Taxonomy" id="175632"/>
    <lineage>
        <taxon>Archaea</taxon>
        <taxon>Methanobacteriati</taxon>
        <taxon>Methanobacteriota</taxon>
        <taxon>Stenosarchaea group</taxon>
        <taxon>Halobacteria</taxon>
        <taxon>Halobacteriales</taxon>
        <taxon>Halococcaceae</taxon>
        <taxon>Halalkalicoccus</taxon>
    </lineage>
</organism>
<dbReference type="SUPFAM" id="SSF47781">
    <property type="entry name" value="RuvA domain 2-like"/>
    <property type="match status" value="1"/>
</dbReference>
<dbReference type="InterPro" id="IPR003583">
    <property type="entry name" value="Hlx-hairpin-Hlx_DNA-bd_motif"/>
</dbReference>
<feature type="domain" description="Helix-hairpin-helix DNA-binding motif class 1" evidence="2">
    <location>
        <begin position="67"/>
        <end position="86"/>
    </location>
</feature>
<evidence type="ECO:0000313" key="4">
    <source>
        <dbReference type="Proteomes" id="UP001596312"/>
    </source>
</evidence>